<dbReference type="SUPFAM" id="SSF102405">
    <property type="entry name" value="MCP/YpsA-like"/>
    <property type="match status" value="1"/>
</dbReference>
<protein>
    <recommendedName>
        <fullName evidence="3">Cytokinin riboside 5'-monophosphate phosphoribohydrolase</fullName>
        <ecNumber evidence="3">3.2.2.n1</ecNumber>
    </recommendedName>
</protein>
<dbReference type="EMBL" id="JAFHKK010000024">
    <property type="protein sequence ID" value="MBN2965099.1"/>
    <property type="molecule type" value="Genomic_DNA"/>
</dbReference>
<reference evidence="4" key="1">
    <citation type="submission" date="2021-02" db="EMBL/GenBank/DDBJ databases">
        <title>Sulfurospirillum tamanensis sp. nov.</title>
        <authorList>
            <person name="Frolova A."/>
            <person name="Merkel A."/>
            <person name="Slobodkin A."/>
        </authorList>
    </citation>
    <scope>NUCLEOTIDE SEQUENCE</scope>
    <source>
        <strain evidence="4">T05b</strain>
    </source>
</reference>
<gene>
    <name evidence="4" type="ORF">JWV37_09925</name>
</gene>
<keyword evidence="3" id="KW-0203">Cytokinin biosynthesis</keyword>
<evidence type="ECO:0000256" key="2">
    <source>
        <dbReference type="ARBA" id="ARBA00006763"/>
    </source>
</evidence>
<comment type="catalytic activity">
    <reaction evidence="1">
        <text>AMP + H2O = D-ribose 5-phosphate + adenine</text>
        <dbReference type="Rhea" id="RHEA:20129"/>
        <dbReference type="ChEBI" id="CHEBI:15377"/>
        <dbReference type="ChEBI" id="CHEBI:16708"/>
        <dbReference type="ChEBI" id="CHEBI:78346"/>
        <dbReference type="ChEBI" id="CHEBI:456215"/>
        <dbReference type="EC" id="3.2.2.4"/>
    </reaction>
</comment>
<evidence type="ECO:0000313" key="4">
    <source>
        <dbReference type="EMBL" id="MBN2965099.1"/>
    </source>
</evidence>
<organism evidence="4 5">
    <name type="scientific">Sulfurospirillum tamanense</name>
    <dbReference type="NCBI Taxonomy" id="2813362"/>
    <lineage>
        <taxon>Bacteria</taxon>
        <taxon>Pseudomonadati</taxon>
        <taxon>Campylobacterota</taxon>
        <taxon>Epsilonproteobacteria</taxon>
        <taxon>Campylobacterales</taxon>
        <taxon>Sulfurospirillaceae</taxon>
        <taxon>Sulfurospirillum</taxon>
    </lineage>
</organism>
<dbReference type="PANTHER" id="PTHR31223:SF70">
    <property type="entry name" value="LOG FAMILY PROTEIN YJL055W"/>
    <property type="match status" value="1"/>
</dbReference>
<dbReference type="EC" id="3.2.2.n1" evidence="3"/>
<dbReference type="Pfam" id="PF03641">
    <property type="entry name" value="Lysine_decarbox"/>
    <property type="match status" value="1"/>
</dbReference>
<name>A0ABS2WTW1_9BACT</name>
<comment type="caution">
    <text evidence="4">The sequence shown here is derived from an EMBL/GenBank/DDBJ whole genome shotgun (WGS) entry which is preliminary data.</text>
</comment>
<reference evidence="4" key="2">
    <citation type="submission" date="2021-02" db="EMBL/GenBank/DDBJ databases">
        <authorList>
            <person name="Merkel A.Y."/>
        </authorList>
    </citation>
    <scope>NUCLEOTIDE SEQUENCE</scope>
    <source>
        <strain evidence="4">T05b</strain>
    </source>
</reference>
<proteinExistence type="inferred from homology"/>
<dbReference type="PANTHER" id="PTHR31223">
    <property type="entry name" value="LOG FAMILY PROTEIN YJL055W"/>
    <property type="match status" value="1"/>
</dbReference>
<evidence type="ECO:0000256" key="3">
    <source>
        <dbReference type="RuleBase" id="RU363015"/>
    </source>
</evidence>
<dbReference type="NCBIfam" id="TIGR00730">
    <property type="entry name" value="Rossman fold protein, TIGR00730 family"/>
    <property type="match status" value="1"/>
</dbReference>
<keyword evidence="5" id="KW-1185">Reference proteome</keyword>
<dbReference type="RefSeq" id="WP_205459647.1">
    <property type="nucleotide sequence ID" value="NZ_JAFHKK010000024.1"/>
</dbReference>
<comment type="similarity">
    <text evidence="2 3">Belongs to the LOG family.</text>
</comment>
<dbReference type="InterPro" id="IPR031100">
    <property type="entry name" value="LOG_fam"/>
</dbReference>
<evidence type="ECO:0000313" key="5">
    <source>
        <dbReference type="Proteomes" id="UP000703590"/>
    </source>
</evidence>
<evidence type="ECO:0000256" key="1">
    <source>
        <dbReference type="ARBA" id="ARBA00000274"/>
    </source>
</evidence>
<accession>A0ABS2WTW1</accession>
<dbReference type="Gene3D" id="3.40.50.450">
    <property type="match status" value="1"/>
</dbReference>
<keyword evidence="3" id="KW-0378">Hydrolase</keyword>
<sequence>MNIAVFCGSSGGHNPLYAKEAHAFGKILAKGGHGLVYGGGRVGLMGAVADGVLEGKGHVMGVIPHSLEQKELAHTGVSELHIVNNMHERKAMMAARADAFVALPGGVGTLEEIFEAWTWAQLGYHQKPIAFLDFGGFYTHLFSFLNHMKEEGFLQSIHREMLISETDPHILLEKLKAYTPPRNKWE</sequence>
<dbReference type="InterPro" id="IPR005269">
    <property type="entry name" value="LOG"/>
</dbReference>
<dbReference type="Proteomes" id="UP000703590">
    <property type="component" value="Unassembled WGS sequence"/>
</dbReference>